<dbReference type="Gene3D" id="3.90.1300.10">
    <property type="entry name" value="Amidase signature (AS) domain"/>
    <property type="match status" value="1"/>
</dbReference>
<keyword evidence="4" id="KW-1185">Reference proteome</keyword>
<dbReference type="SUPFAM" id="SSF75304">
    <property type="entry name" value="Amidase signature (AS) enzymes"/>
    <property type="match status" value="1"/>
</dbReference>
<feature type="domain" description="Amidase" evidence="2">
    <location>
        <begin position="27"/>
        <end position="474"/>
    </location>
</feature>
<sequence>MNLQEYMQLDGIGLASLVQAKDVSPTELLTCALQRLEQVNPSLNAVIHTFAEKAMSAANQLPSSQPFSGVPFLLKDLQCALAGEPMSMGSRGIRWTPETDSTLASRYRSSGLNIFGKTNTPEYGLIITTEPKAFGPTHNPHRQGYSAGGSSGGSAAAVVSGIVPMAHGGDGGGSIRFPAAWCGAFGLKPSRNRTPMGPKIGEDWAGAVVEHAITRSVRDSAALLDATLGEDVASPFSIPKPAKPYVEMLKDSTIKPMKIIASAQPHIRTQVDPEVSQAVIDTATKLENLGHTVEWRDPEFNHDDLWSSFFIVVAAHVAAVQKEIKQTFGRKAARLLEPQTKNLAMIGRSFSAGDLVMALNQWQNIRAHTHGYMLGYDAYLCPTVPTTAVKHRALLKSPAEEWLLEMSSHFNMGKLSFRLGLAEQFAMPVLEKMAFTILGNITGLPAASLPLAKHSNGLPIGVQMYGQFAEEETLFQLAKQLEPDFIGCKL</sequence>
<name>A0AA51RUM3_9GAMM</name>
<accession>A0AA51RUM3</accession>
<evidence type="ECO:0000313" key="3">
    <source>
        <dbReference type="EMBL" id="WMS88011.1"/>
    </source>
</evidence>
<proteinExistence type="inferred from homology"/>
<dbReference type="InterPro" id="IPR000120">
    <property type="entry name" value="Amidase"/>
</dbReference>
<dbReference type="InterPro" id="IPR023631">
    <property type="entry name" value="Amidase_dom"/>
</dbReference>
<organism evidence="3 4">
    <name type="scientific">Pleionea litopenaei</name>
    <dbReference type="NCBI Taxonomy" id="3070815"/>
    <lineage>
        <taxon>Bacteria</taxon>
        <taxon>Pseudomonadati</taxon>
        <taxon>Pseudomonadota</taxon>
        <taxon>Gammaproteobacteria</taxon>
        <taxon>Oceanospirillales</taxon>
        <taxon>Pleioneaceae</taxon>
        <taxon>Pleionea</taxon>
    </lineage>
</organism>
<dbReference type="GO" id="GO:0003824">
    <property type="term" value="F:catalytic activity"/>
    <property type="evidence" value="ECO:0007669"/>
    <property type="project" value="InterPro"/>
</dbReference>
<gene>
    <name evidence="3" type="ORF">Q9312_03620</name>
</gene>
<dbReference type="Pfam" id="PF01425">
    <property type="entry name" value="Amidase"/>
    <property type="match status" value="1"/>
</dbReference>
<comment type="similarity">
    <text evidence="1">Belongs to the amidase family.</text>
</comment>
<dbReference type="AlphaFoldDB" id="A0AA51RUM3"/>
<dbReference type="KEGG" id="plei:Q9312_03620"/>
<dbReference type="PANTHER" id="PTHR11895:SF7">
    <property type="entry name" value="GLUTAMYL-TRNA(GLN) AMIDOTRANSFERASE SUBUNIT A, MITOCHONDRIAL"/>
    <property type="match status" value="1"/>
</dbReference>
<dbReference type="EMBL" id="CP133548">
    <property type="protein sequence ID" value="WMS88011.1"/>
    <property type="molecule type" value="Genomic_DNA"/>
</dbReference>
<evidence type="ECO:0000313" key="4">
    <source>
        <dbReference type="Proteomes" id="UP001239782"/>
    </source>
</evidence>
<protein>
    <submittedName>
        <fullName evidence="3">Amidase</fullName>
    </submittedName>
</protein>
<evidence type="ECO:0000259" key="2">
    <source>
        <dbReference type="Pfam" id="PF01425"/>
    </source>
</evidence>
<dbReference type="Proteomes" id="UP001239782">
    <property type="component" value="Chromosome"/>
</dbReference>
<dbReference type="PANTHER" id="PTHR11895">
    <property type="entry name" value="TRANSAMIDASE"/>
    <property type="match status" value="1"/>
</dbReference>
<dbReference type="RefSeq" id="WP_309203188.1">
    <property type="nucleotide sequence ID" value="NZ_CP133548.1"/>
</dbReference>
<reference evidence="3 4" key="1">
    <citation type="submission" date="2023-08" db="EMBL/GenBank/DDBJ databases">
        <title>Pleionea litopenaei sp. nov., isolated from stomach of juvenile Litopenaeus vannamei.</title>
        <authorList>
            <person name="Rho A.M."/>
            <person name="Hwang C.Y."/>
        </authorList>
    </citation>
    <scope>NUCLEOTIDE SEQUENCE [LARGE SCALE GENOMIC DNA]</scope>
    <source>
        <strain evidence="3 4">HL-JVS1</strain>
    </source>
</reference>
<dbReference type="InterPro" id="IPR036928">
    <property type="entry name" value="AS_sf"/>
</dbReference>
<evidence type="ECO:0000256" key="1">
    <source>
        <dbReference type="ARBA" id="ARBA00009199"/>
    </source>
</evidence>